<keyword evidence="3" id="KW-1185">Reference proteome</keyword>
<evidence type="ECO:0000256" key="1">
    <source>
        <dbReference type="SAM" id="SignalP"/>
    </source>
</evidence>
<feature type="signal peptide" evidence="1">
    <location>
        <begin position="1"/>
        <end position="25"/>
    </location>
</feature>
<keyword evidence="1" id="KW-0732">Signal</keyword>
<proteinExistence type="predicted"/>
<feature type="chain" id="PRO_5046487116" evidence="1">
    <location>
        <begin position="26"/>
        <end position="255"/>
    </location>
</feature>
<evidence type="ECO:0000313" key="3">
    <source>
        <dbReference type="Proteomes" id="UP001164743"/>
    </source>
</evidence>
<accession>A0ABY7D4Z8</accession>
<evidence type="ECO:0000313" key="2">
    <source>
        <dbReference type="EMBL" id="WAQ91869.1"/>
    </source>
</evidence>
<protein>
    <submittedName>
        <fullName evidence="2">Uncharacterized protein</fullName>
    </submittedName>
</protein>
<dbReference type="RefSeq" id="XP_053027424.1">
    <property type="nucleotide sequence ID" value="XM_053163450.1"/>
</dbReference>
<dbReference type="EMBL" id="CP110435">
    <property type="protein sequence ID" value="WAQ91869.1"/>
    <property type="molecule type" value="Genomic_DNA"/>
</dbReference>
<gene>
    <name evidence="2" type="ORF">PtA15_15A261</name>
</gene>
<organism evidence="2 3">
    <name type="scientific">Puccinia triticina</name>
    <dbReference type="NCBI Taxonomy" id="208348"/>
    <lineage>
        <taxon>Eukaryota</taxon>
        <taxon>Fungi</taxon>
        <taxon>Dikarya</taxon>
        <taxon>Basidiomycota</taxon>
        <taxon>Pucciniomycotina</taxon>
        <taxon>Pucciniomycetes</taxon>
        <taxon>Pucciniales</taxon>
        <taxon>Pucciniaceae</taxon>
        <taxon>Puccinia</taxon>
    </lineage>
</organism>
<dbReference type="GeneID" id="77804345"/>
<name>A0ABY7D4Z8_9BASI</name>
<reference evidence="2" key="1">
    <citation type="submission" date="2022-10" db="EMBL/GenBank/DDBJ databases">
        <title>Puccinia triticina Genome sequencing and assembly.</title>
        <authorList>
            <person name="Li C."/>
        </authorList>
    </citation>
    <scope>NUCLEOTIDE SEQUENCE</scope>
    <source>
        <strain evidence="2">Pt15</strain>
    </source>
</reference>
<sequence length="255" mass="29052">MQFPTFSALFLSIFSCQLVLDVTQAMEIFKDGDAAIAAGSSSEYGMASPTVATAHQLRHWMPLAQAPYVRQAVEEFQEHFDRLFQGRSPALQTPEDADEATLAKRYATINIKWETLDEDDPLRLFFIQTQDKDYPPITNPFFGFGKDLMNQSVFVGIIEGDPQLERAMYSSARNGWTSLNTLYDRFDSSSAHKRVATLAILYHLINADRTEPVLMDMLKKFDGRSDLLRHEPLLIQFIIQEFNLADLLKHRPVLV</sequence>
<dbReference type="Proteomes" id="UP001164743">
    <property type="component" value="Chromosome 15A"/>
</dbReference>